<dbReference type="Pfam" id="PF13193">
    <property type="entry name" value="AMP-binding_C"/>
    <property type="match status" value="1"/>
</dbReference>
<evidence type="ECO:0000256" key="12">
    <source>
        <dbReference type="ARBA" id="ARBA00026121"/>
    </source>
</evidence>
<comment type="pathway">
    <text evidence="3">Lipid metabolism; fatty acid beta-oxidation.</text>
</comment>
<evidence type="ECO:0000256" key="9">
    <source>
        <dbReference type="ARBA" id="ARBA00022842"/>
    </source>
</evidence>
<dbReference type="InterPro" id="IPR020845">
    <property type="entry name" value="AMP-binding_CS"/>
</dbReference>
<keyword evidence="9" id="KW-0460">Magnesium</keyword>
<keyword evidence="5 17" id="KW-0436">Ligase</keyword>
<dbReference type="HOGENOM" id="CLU_000022_59_9_10"/>
<dbReference type="AlphaFoldDB" id="I4AG38"/>
<sequence>MEAIWKEHYPQGVAKDINPDQYSSLIELIEESIEKYGDKTAYIHMGVEMTFKQIGEYSANFAAFLQNETNLKQGDRIAIQMPNMMQYPIALFGAIRAGLVVVNTNPLYTVREMEHQFTDADVKAVVVLANFADSVEKVLPHTNIETVIVTEIGDMMGMFRRSLTNFVVKRVKKMVPSYSLPKAIPFRYVLAKGRKYTFTPVKVKSSDNAFIQYTGGTTGVAKGAELTHRNVIANAEQIKEWMKPLAREGQEVVLTPLPMYHIFSLTVNTFIFFAYGCSNVLITNPRDLPALIKEMATYKITIMTGVNTLFNGLANHPDINTVDFTRLKIAVAGAASVQSAVAKKWKEVTGNSLVEGFGLTECSPVVSCNPVIGGVQIGTIGMPLPSTEIKLIDDEGNEIEGFNNAGELCVKGPQVMKGYWKKPNETLNCLDSEGWLKTGDVAILQEDGFLKIVDRKKDMILVSGFNVYPNEVEDIIGMYPKVMEVAAIGIENEKSGEAVKVFIIKKDDSLTEEEIKKYCKENMTAYKVPKYYEFREELPKSNVGKILRRVLKDAEKMAKA</sequence>
<reference evidence="18" key="1">
    <citation type="submission" date="2012-06" db="EMBL/GenBank/DDBJ databases">
        <title>The complete genome of Flexibacter litoralis DSM 6794.</title>
        <authorList>
            <person name="Lucas S."/>
            <person name="Copeland A."/>
            <person name="Lapidus A."/>
            <person name="Glavina del Rio T."/>
            <person name="Dalin E."/>
            <person name="Tice H."/>
            <person name="Bruce D."/>
            <person name="Goodwin L."/>
            <person name="Pitluck S."/>
            <person name="Peters L."/>
            <person name="Ovchinnikova G."/>
            <person name="Lu M."/>
            <person name="Kyrpides N."/>
            <person name="Mavromatis K."/>
            <person name="Ivanova N."/>
            <person name="Brettin T."/>
            <person name="Detter J.C."/>
            <person name="Han C."/>
            <person name="Larimer F."/>
            <person name="Land M."/>
            <person name="Hauser L."/>
            <person name="Markowitz V."/>
            <person name="Cheng J.-F."/>
            <person name="Hugenholtz P."/>
            <person name="Woyke T."/>
            <person name="Wu D."/>
            <person name="Spring S."/>
            <person name="Lang E."/>
            <person name="Kopitz M."/>
            <person name="Brambilla E."/>
            <person name="Klenk H.-P."/>
            <person name="Eisen J.A."/>
        </authorList>
    </citation>
    <scope>NUCLEOTIDE SEQUENCE [LARGE SCALE GENOMIC DNA]</scope>
    <source>
        <strain evidence="18">ATCC 23117 / DSM 6794 / NBRC 15988 / NCIMB 1366 / Sio-4</strain>
    </source>
</reference>
<dbReference type="OrthoDB" id="9778383at2"/>
<evidence type="ECO:0000259" key="16">
    <source>
        <dbReference type="Pfam" id="PF13193"/>
    </source>
</evidence>
<gene>
    <name evidence="17" type="ordered locus">Fleli_0447</name>
</gene>
<dbReference type="EC" id="6.2.1.3" evidence="12"/>
<keyword evidence="7" id="KW-0276">Fatty acid metabolism</keyword>
<dbReference type="PATRIC" id="fig|880071.3.peg.422"/>
<accession>I4AG38</accession>
<dbReference type="GO" id="GO:0005524">
    <property type="term" value="F:ATP binding"/>
    <property type="evidence" value="ECO:0007669"/>
    <property type="project" value="UniProtKB-KW"/>
</dbReference>
<evidence type="ECO:0000256" key="13">
    <source>
        <dbReference type="ARBA" id="ARBA00039545"/>
    </source>
</evidence>
<evidence type="ECO:0000256" key="7">
    <source>
        <dbReference type="ARBA" id="ARBA00022832"/>
    </source>
</evidence>
<evidence type="ECO:0000313" key="17">
    <source>
        <dbReference type="EMBL" id="AFM02923.1"/>
    </source>
</evidence>
<dbReference type="PROSITE" id="PS00455">
    <property type="entry name" value="AMP_BINDING"/>
    <property type="match status" value="1"/>
</dbReference>
<protein>
    <recommendedName>
        <fullName evidence="13">Long-chain-fatty-acid--CoA ligase</fullName>
        <ecNumber evidence="12">6.2.1.3</ecNumber>
    </recommendedName>
    <alternativeName>
        <fullName evidence="14">Long-chain acyl-CoA synthetase</fullName>
    </alternativeName>
</protein>
<dbReference type="CDD" id="cd05936">
    <property type="entry name" value="FC-FACS_FadD_like"/>
    <property type="match status" value="1"/>
</dbReference>
<dbReference type="FunFam" id="3.40.50.12780:FF:000003">
    <property type="entry name" value="Long-chain-fatty-acid--CoA ligase FadD"/>
    <property type="match status" value="1"/>
</dbReference>
<dbReference type="InterPro" id="IPR025110">
    <property type="entry name" value="AMP-bd_C"/>
</dbReference>
<comment type="subcellular location">
    <subcellularLocation>
        <location evidence="2">Membrane</location>
        <topology evidence="2">Peripheral membrane protein</topology>
    </subcellularLocation>
</comment>
<dbReference type="GO" id="GO:0004467">
    <property type="term" value="F:long-chain fatty acid-CoA ligase activity"/>
    <property type="evidence" value="ECO:0007669"/>
    <property type="project" value="UniProtKB-EC"/>
</dbReference>
<evidence type="ECO:0000256" key="5">
    <source>
        <dbReference type="ARBA" id="ARBA00022598"/>
    </source>
</evidence>
<evidence type="ECO:0000256" key="10">
    <source>
        <dbReference type="ARBA" id="ARBA00023098"/>
    </source>
</evidence>
<dbReference type="Proteomes" id="UP000006054">
    <property type="component" value="Chromosome"/>
</dbReference>
<dbReference type="Pfam" id="PF00501">
    <property type="entry name" value="AMP-binding"/>
    <property type="match status" value="1"/>
</dbReference>
<evidence type="ECO:0000259" key="15">
    <source>
        <dbReference type="Pfam" id="PF00501"/>
    </source>
</evidence>
<dbReference type="GO" id="GO:0016020">
    <property type="term" value="C:membrane"/>
    <property type="evidence" value="ECO:0007669"/>
    <property type="project" value="UniProtKB-SubCell"/>
</dbReference>
<keyword evidence="18" id="KW-1185">Reference proteome</keyword>
<evidence type="ECO:0000256" key="2">
    <source>
        <dbReference type="ARBA" id="ARBA00004170"/>
    </source>
</evidence>
<keyword evidence="8" id="KW-0067">ATP-binding</keyword>
<feature type="domain" description="AMP-binding enzyme C-terminal" evidence="16">
    <location>
        <begin position="471"/>
        <end position="545"/>
    </location>
</feature>
<evidence type="ECO:0000256" key="8">
    <source>
        <dbReference type="ARBA" id="ARBA00022840"/>
    </source>
</evidence>
<proteinExistence type="inferred from homology"/>
<keyword evidence="10" id="KW-0443">Lipid metabolism</keyword>
<organism evidence="17 18">
    <name type="scientific">Bernardetia litoralis (strain ATCC 23117 / DSM 6794 / NBRC 15988 / NCIMB 1366 / Fx l1 / Sio-4)</name>
    <name type="common">Flexibacter litoralis</name>
    <dbReference type="NCBI Taxonomy" id="880071"/>
    <lineage>
        <taxon>Bacteria</taxon>
        <taxon>Pseudomonadati</taxon>
        <taxon>Bacteroidota</taxon>
        <taxon>Cytophagia</taxon>
        <taxon>Cytophagales</taxon>
        <taxon>Bernardetiaceae</taxon>
        <taxon>Bernardetia</taxon>
    </lineage>
</organism>
<dbReference type="KEGG" id="fli:Fleli_0447"/>
<name>I4AG38_BERLS</name>
<dbReference type="PANTHER" id="PTHR43767:SF8">
    <property type="entry name" value="LONG-CHAIN-FATTY-ACID--COA LIGASE"/>
    <property type="match status" value="1"/>
</dbReference>
<dbReference type="FunFam" id="3.30.300.30:FF:000006">
    <property type="entry name" value="Long-chain-fatty-acid--CoA ligase FadD"/>
    <property type="match status" value="1"/>
</dbReference>
<dbReference type="RefSeq" id="WP_014796383.1">
    <property type="nucleotide sequence ID" value="NC_018018.1"/>
</dbReference>
<evidence type="ECO:0000256" key="6">
    <source>
        <dbReference type="ARBA" id="ARBA00022741"/>
    </source>
</evidence>
<evidence type="ECO:0000256" key="3">
    <source>
        <dbReference type="ARBA" id="ARBA00005005"/>
    </source>
</evidence>
<dbReference type="InterPro" id="IPR050237">
    <property type="entry name" value="ATP-dep_AMP-bd_enzyme"/>
</dbReference>
<evidence type="ECO:0000256" key="1">
    <source>
        <dbReference type="ARBA" id="ARBA00001946"/>
    </source>
</evidence>
<dbReference type="PANTHER" id="PTHR43767">
    <property type="entry name" value="LONG-CHAIN-FATTY-ACID--COA LIGASE"/>
    <property type="match status" value="1"/>
</dbReference>
<dbReference type="Gene3D" id="2.30.38.10">
    <property type="entry name" value="Luciferase, Domain 3"/>
    <property type="match status" value="1"/>
</dbReference>
<keyword evidence="6" id="KW-0547">Nucleotide-binding</keyword>
<dbReference type="InterPro" id="IPR045851">
    <property type="entry name" value="AMP-bd_C_sf"/>
</dbReference>
<evidence type="ECO:0000256" key="14">
    <source>
        <dbReference type="ARBA" id="ARBA00042773"/>
    </source>
</evidence>
<dbReference type="SUPFAM" id="SSF56801">
    <property type="entry name" value="Acetyl-CoA synthetase-like"/>
    <property type="match status" value="1"/>
</dbReference>
<feature type="domain" description="AMP-dependent synthetase/ligase" evidence="15">
    <location>
        <begin position="30"/>
        <end position="420"/>
    </location>
</feature>
<dbReference type="eggNOG" id="COG0318">
    <property type="taxonomic scope" value="Bacteria"/>
</dbReference>
<comment type="similarity">
    <text evidence="4">Belongs to the ATP-dependent AMP-binding enzyme family.</text>
</comment>
<dbReference type="Gene3D" id="3.40.50.980">
    <property type="match status" value="2"/>
</dbReference>
<dbReference type="Gene3D" id="3.30.300.30">
    <property type="match status" value="1"/>
</dbReference>
<dbReference type="EMBL" id="CP003345">
    <property type="protein sequence ID" value="AFM02923.1"/>
    <property type="molecule type" value="Genomic_DNA"/>
</dbReference>
<evidence type="ECO:0000256" key="11">
    <source>
        <dbReference type="ARBA" id="ARBA00023136"/>
    </source>
</evidence>
<comment type="cofactor">
    <cofactor evidence="1">
        <name>Mg(2+)</name>
        <dbReference type="ChEBI" id="CHEBI:18420"/>
    </cofactor>
</comment>
<keyword evidence="11" id="KW-0472">Membrane</keyword>
<evidence type="ECO:0000313" key="18">
    <source>
        <dbReference type="Proteomes" id="UP000006054"/>
    </source>
</evidence>
<evidence type="ECO:0000256" key="4">
    <source>
        <dbReference type="ARBA" id="ARBA00006432"/>
    </source>
</evidence>
<dbReference type="STRING" id="880071.Fleli_0447"/>
<dbReference type="InterPro" id="IPR000873">
    <property type="entry name" value="AMP-dep_synth/lig_dom"/>
</dbReference>